<dbReference type="Pfam" id="PF01302">
    <property type="entry name" value="CAP_GLY"/>
    <property type="match status" value="1"/>
</dbReference>
<accession>C1FEP0</accession>
<dbReference type="InterPro" id="IPR003593">
    <property type="entry name" value="AAA+_ATPase"/>
</dbReference>
<dbReference type="InParanoid" id="C1FEP0"/>
<dbReference type="InterPro" id="IPR000938">
    <property type="entry name" value="CAP-Gly_domain"/>
</dbReference>
<dbReference type="GO" id="GO:0016887">
    <property type="term" value="F:ATP hydrolysis activity"/>
    <property type="evidence" value="ECO:0007669"/>
    <property type="project" value="InterPro"/>
</dbReference>
<dbReference type="SUPFAM" id="SSF74924">
    <property type="entry name" value="Cap-Gly domain"/>
    <property type="match status" value="1"/>
</dbReference>
<dbReference type="Gene3D" id="1.10.8.60">
    <property type="match status" value="2"/>
</dbReference>
<dbReference type="CDD" id="cd00009">
    <property type="entry name" value="AAA"/>
    <property type="match status" value="2"/>
</dbReference>
<dbReference type="Gene3D" id="3.40.50.300">
    <property type="entry name" value="P-loop containing nucleotide triphosphate hydrolases"/>
    <property type="match status" value="2"/>
</dbReference>
<dbReference type="GeneID" id="8250271"/>
<dbReference type="EMBL" id="CP001574">
    <property type="protein sequence ID" value="ACO68604.1"/>
    <property type="molecule type" value="Genomic_DNA"/>
</dbReference>
<dbReference type="SUPFAM" id="SSF52540">
    <property type="entry name" value="P-loop containing nucleoside triphosphate hydrolases"/>
    <property type="match status" value="2"/>
</dbReference>
<dbReference type="RefSeq" id="XP_002507346.1">
    <property type="nucleotide sequence ID" value="XM_002507300.1"/>
</dbReference>
<dbReference type="KEGG" id="mis:MICPUN_51877"/>
<comment type="similarity">
    <text evidence="1">Belongs to the CbxX/CfxQ family.</text>
</comment>
<dbReference type="InterPro" id="IPR036859">
    <property type="entry name" value="CAP-Gly_dom_sf"/>
</dbReference>
<evidence type="ECO:0000256" key="1">
    <source>
        <dbReference type="ARBA" id="ARBA00010378"/>
    </source>
</evidence>
<evidence type="ECO:0000259" key="5">
    <source>
        <dbReference type="SMART" id="SM00382"/>
    </source>
</evidence>
<dbReference type="FunFam" id="3.40.50.300:FF:000216">
    <property type="entry name" value="Type VII secretion ATPase EccA"/>
    <property type="match status" value="1"/>
</dbReference>
<dbReference type="STRING" id="296587.C1FEP0"/>
<dbReference type="GO" id="GO:0005524">
    <property type="term" value="F:ATP binding"/>
    <property type="evidence" value="ECO:0007669"/>
    <property type="project" value="UniProtKB-KW"/>
</dbReference>
<dbReference type="OrthoDB" id="10261663at2759"/>
<evidence type="ECO:0000256" key="4">
    <source>
        <dbReference type="SAM" id="MobiDB-lite"/>
    </source>
</evidence>
<keyword evidence="3" id="KW-0067">ATP-binding</keyword>
<dbReference type="PRINTS" id="PR00819">
    <property type="entry name" value="CBXCFQXSUPER"/>
</dbReference>
<dbReference type="InterPro" id="IPR000641">
    <property type="entry name" value="CbxX/CfxQ"/>
</dbReference>
<evidence type="ECO:0000313" key="7">
    <source>
        <dbReference type="EMBL" id="ACO68604.1"/>
    </source>
</evidence>
<dbReference type="InterPro" id="IPR027417">
    <property type="entry name" value="P-loop_NTPase"/>
</dbReference>
<evidence type="ECO:0000256" key="3">
    <source>
        <dbReference type="ARBA" id="ARBA00022840"/>
    </source>
</evidence>
<dbReference type="Pfam" id="PF17866">
    <property type="entry name" value="AAA_lid_6"/>
    <property type="match status" value="2"/>
</dbReference>
<feature type="region of interest" description="Disordered" evidence="4">
    <location>
        <begin position="1"/>
        <end position="27"/>
    </location>
</feature>
<dbReference type="Proteomes" id="UP000002009">
    <property type="component" value="Chromosome 1"/>
</dbReference>
<dbReference type="PANTHER" id="PTHR43392:SF2">
    <property type="entry name" value="AAA-TYPE ATPASE FAMILY PROTEIN _ ANKYRIN REPEAT FAMILY PROTEIN"/>
    <property type="match status" value="1"/>
</dbReference>
<feature type="domain" description="AAA+ ATPase" evidence="5">
    <location>
        <begin position="538"/>
        <end position="676"/>
    </location>
</feature>
<protein>
    <submittedName>
        <fullName evidence="7">AAA ATPase</fullName>
    </submittedName>
</protein>
<organism evidence="7 8">
    <name type="scientific">Micromonas commoda (strain RCC299 / NOUM17 / CCMP2709)</name>
    <name type="common">Picoplanktonic green alga</name>
    <dbReference type="NCBI Taxonomy" id="296587"/>
    <lineage>
        <taxon>Eukaryota</taxon>
        <taxon>Viridiplantae</taxon>
        <taxon>Chlorophyta</taxon>
        <taxon>Mamiellophyceae</taxon>
        <taxon>Mamiellales</taxon>
        <taxon>Mamiellaceae</taxon>
        <taxon>Micromonas</taxon>
    </lineage>
</organism>
<evidence type="ECO:0000259" key="6">
    <source>
        <dbReference type="SMART" id="SM01052"/>
    </source>
</evidence>
<dbReference type="Gene3D" id="2.30.30.190">
    <property type="entry name" value="CAP Gly-rich-like domain"/>
    <property type="match status" value="1"/>
</dbReference>
<feature type="domain" description="AAA+ ATPase" evidence="5">
    <location>
        <begin position="238"/>
        <end position="379"/>
    </location>
</feature>
<dbReference type="PANTHER" id="PTHR43392">
    <property type="entry name" value="AAA-TYPE ATPASE FAMILY PROTEIN / ANKYRIN REPEAT FAMILY PROTEIN"/>
    <property type="match status" value="1"/>
</dbReference>
<gene>
    <name evidence="7" type="ORF">MICPUN_51877</name>
</gene>
<proteinExistence type="inferred from homology"/>
<dbReference type="InterPro" id="IPR050773">
    <property type="entry name" value="CbxX/CfxQ_RuBisCO_ESX"/>
</dbReference>
<sequence>MSGRRDVAPSTKENAYPAAGSDDSAALQKTRNRAKYLRDVVARLETAESLWQKSAERPQRRELVGRVAEIKSVGVGYARSGLTKKPVVSMEINSSSVERKLYVGDRAEVTGRKGTVMFVGPAGFAGGRVVAGLRLDEKRATSACDGMYDGERLFRCKAGFGIIVPIEDVNKLNEAEYGTDSDLSPVPPLLFGRREACDPIFAMKSLVGHECAKSKMQAVVNALQVNRRRVAAGARAEPAPHIVLAGPSGSGKSLLAQLLARIISDHDVSRHGPLIKASKNDLISIGRSPGRTAELVIQQCEKAEGGVLLIDDFHRLLPSGIDAARDLPGMEAIESLAVEIERRSRWPDKYVVLVVAGDADGIASTRRICPQLDAMLPPPVMLPNFSPSEIVTLIDTMATERGFSLAIGLKNDPSLEHIAAEAGRRAEYTRKNAHLARALLEQAIDHQTERVFTLGTVGKDSLTILEKCDFVRDTGGDESSTTYSASALRMQHDTATAVSELENIVGLQSVKEFIISLRAHLLVEKERVAAGLPSAGGGALHMIFVGNPGTGKTTVARIVANLMRALGVLRRGHLVEADRSSLVAGYSGQTALKTKAVVQDALGGVLFLDEAYALVSGDNDSFGKEALDTLMKEMEDHREDLVVIAAGYAAEMRGLLAANPGLESRFPTTLHFADYSAVELMKIADSVLEPQKMKLGSGARELLLRFFEAEVASRGPHYRGSNGRGVRNLLETIKRAQALRLAQIEIPKSVHDLVTLTREDCEVACALVKQ</sequence>
<dbReference type="eggNOG" id="KOG0730">
    <property type="taxonomic scope" value="Eukaryota"/>
</dbReference>
<dbReference type="InterPro" id="IPR041627">
    <property type="entry name" value="AAA_lid_6"/>
</dbReference>
<feature type="domain" description="CAP-Gly" evidence="6">
    <location>
        <begin position="103"/>
        <end position="170"/>
    </location>
</feature>
<evidence type="ECO:0000256" key="2">
    <source>
        <dbReference type="ARBA" id="ARBA00022741"/>
    </source>
</evidence>
<name>C1FEP0_MICCC</name>
<keyword evidence="8" id="KW-1185">Reference proteome</keyword>
<dbReference type="InterPro" id="IPR003959">
    <property type="entry name" value="ATPase_AAA_core"/>
</dbReference>
<dbReference type="Pfam" id="PF00004">
    <property type="entry name" value="AAA"/>
    <property type="match status" value="2"/>
</dbReference>
<keyword evidence="2" id="KW-0547">Nucleotide-binding</keyword>
<reference evidence="7 8" key="1">
    <citation type="journal article" date="2009" name="Science">
        <title>Green evolution and dynamic adaptations revealed by genomes of the marine picoeukaryotes Micromonas.</title>
        <authorList>
            <person name="Worden A.Z."/>
            <person name="Lee J.H."/>
            <person name="Mock T."/>
            <person name="Rouze P."/>
            <person name="Simmons M.P."/>
            <person name="Aerts A.L."/>
            <person name="Allen A.E."/>
            <person name="Cuvelier M.L."/>
            <person name="Derelle E."/>
            <person name="Everett M.V."/>
            <person name="Foulon E."/>
            <person name="Grimwood J."/>
            <person name="Gundlach H."/>
            <person name="Henrissat B."/>
            <person name="Napoli C."/>
            <person name="McDonald S.M."/>
            <person name="Parker M.S."/>
            <person name="Rombauts S."/>
            <person name="Salamov A."/>
            <person name="Von Dassow P."/>
            <person name="Badger J.H."/>
            <person name="Coutinho P.M."/>
            <person name="Demir E."/>
            <person name="Dubchak I."/>
            <person name="Gentemann C."/>
            <person name="Eikrem W."/>
            <person name="Gready J.E."/>
            <person name="John U."/>
            <person name="Lanier W."/>
            <person name="Lindquist E.A."/>
            <person name="Lucas S."/>
            <person name="Mayer K.F."/>
            <person name="Moreau H."/>
            <person name="Not F."/>
            <person name="Otillar R."/>
            <person name="Panaud O."/>
            <person name="Pangilinan J."/>
            <person name="Paulsen I."/>
            <person name="Piegu B."/>
            <person name="Poliakov A."/>
            <person name="Robbens S."/>
            <person name="Schmutz J."/>
            <person name="Toulza E."/>
            <person name="Wyss T."/>
            <person name="Zelensky A."/>
            <person name="Zhou K."/>
            <person name="Armbrust E.V."/>
            <person name="Bhattacharya D."/>
            <person name="Goodenough U.W."/>
            <person name="Van de Peer Y."/>
            <person name="Grigoriev I.V."/>
        </authorList>
    </citation>
    <scope>NUCLEOTIDE SEQUENCE [LARGE SCALE GENOMIC DNA]</scope>
    <source>
        <strain evidence="8">RCC299 / NOUM17</strain>
    </source>
</reference>
<dbReference type="SMART" id="SM01052">
    <property type="entry name" value="CAP_GLY"/>
    <property type="match status" value="1"/>
</dbReference>
<dbReference type="OMA" id="RHFVFVG"/>
<dbReference type="SMART" id="SM00382">
    <property type="entry name" value="AAA"/>
    <property type="match status" value="2"/>
</dbReference>
<dbReference type="AlphaFoldDB" id="C1FEP0"/>
<evidence type="ECO:0000313" key="8">
    <source>
        <dbReference type="Proteomes" id="UP000002009"/>
    </source>
</evidence>